<dbReference type="AlphaFoldDB" id="A0A7G9GB44"/>
<dbReference type="KEGG" id="whj:H9Q79_14190"/>
<keyword evidence="2" id="KW-1185">Reference proteome</keyword>
<accession>A0A7G9GB44</accession>
<name>A0A7G9GB44_9FIRM</name>
<evidence type="ECO:0000313" key="1">
    <source>
        <dbReference type="EMBL" id="QNM08026.1"/>
    </source>
</evidence>
<reference evidence="1 2" key="1">
    <citation type="submission" date="2020-08" db="EMBL/GenBank/DDBJ databases">
        <authorList>
            <person name="Liu C."/>
            <person name="Sun Q."/>
        </authorList>
    </citation>
    <scope>NUCLEOTIDE SEQUENCE [LARGE SCALE GENOMIC DNA]</scope>
    <source>
        <strain evidence="1 2">NSJ-29</strain>
    </source>
</reference>
<dbReference type="EMBL" id="CP060635">
    <property type="protein sequence ID" value="QNM08026.1"/>
    <property type="molecule type" value="Genomic_DNA"/>
</dbReference>
<proteinExistence type="predicted"/>
<organism evidence="1 2">
    <name type="scientific">Wansuia hejianensis</name>
    <dbReference type="NCBI Taxonomy" id="2763667"/>
    <lineage>
        <taxon>Bacteria</taxon>
        <taxon>Bacillati</taxon>
        <taxon>Bacillota</taxon>
        <taxon>Clostridia</taxon>
        <taxon>Lachnospirales</taxon>
        <taxon>Lachnospiraceae</taxon>
        <taxon>Wansuia</taxon>
    </lineage>
</organism>
<dbReference type="RefSeq" id="WP_249328575.1">
    <property type="nucleotide sequence ID" value="NZ_CP060635.1"/>
</dbReference>
<evidence type="ECO:0000313" key="2">
    <source>
        <dbReference type="Proteomes" id="UP000515860"/>
    </source>
</evidence>
<protein>
    <submittedName>
        <fullName evidence="1">Uncharacterized protein</fullName>
    </submittedName>
</protein>
<sequence length="58" mass="6871">MKERMTRKNPQGMGYRVWLDHAGSFRIESQGGELFLLGDLADKLGYLEDEEEKRRKKR</sequence>
<gene>
    <name evidence="1" type="ORF">H9Q79_14190</name>
</gene>
<dbReference type="Proteomes" id="UP000515860">
    <property type="component" value="Chromosome"/>
</dbReference>